<reference evidence="2" key="1">
    <citation type="journal article" date="2014" name="Genome Announc.">
        <title>De novo whole-genome sequence and genome annotation of Lichtheimia ramosa.</title>
        <authorList>
            <person name="Linde J."/>
            <person name="Schwartze V."/>
            <person name="Binder U."/>
            <person name="Lass-Florl C."/>
            <person name="Voigt K."/>
            <person name="Horn F."/>
        </authorList>
    </citation>
    <scope>NUCLEOTIDE SEQUENCE</scope>
    <source>
        <strain evidence="2">JMRC FSU:6197</strain>
    </source>
</reference>
<evidence type="ECO:0000256" key="1">
    <source>
        <dbReference type="SAM" id="MobiDB-lite"/>
    </source>
</evidence>
<accession>A0A077WU29</accession>
<dbReference type="EMBL" id="LK023342">
    <property type="protein sequence ID" value="CDS10840.1"/>
    <property type="molecule type" value="Genomic_DNA"/>
</dbReference>
<name>A0A077WU29_9FUNG</name>
<proteinExistence type="predicted"/>
<feature type="region of interest" description="Disordered" evidence="1">
    <location>
        <begin position="1"/>
        <end position="23"/>
    </location>
</feature>
<feature type="region of interest" description="Disordered" evidence="1">
    <location>
        <begin position="70"/>
        <end position="89"/>
    </location>
</feature>
<dbReference type="AlphaFoldDB" id="A0A077WU29"/>
<protein>
    <submittedName>
        <fullName evidence="2">Uncharacterized protein</fullName>
    </submittedName>
</protein>
<gene>
    <name evidence="2" type="ORF">LRAMOSA11326</name>
</gene>
<evidence type="ECO:0000313" key="2">
    <source>
        <dbReference type="EMBL" id="CDS10840.1"/>
    </source>
</evidence>
<feature type="compositionally biased region" description="Basic and acidic residues" evidence="1">
    <location>
        <begin position="80"/>
        <end position="89"/>
    </location>
</feature>
<organism evidence="2">
    <name type="scientific">Lichtheimia ramosa</name>
    <dbReference type="NCBI Taxonomy" id="688394"/>
    <lineage>
        <taxon>Eukaryota</taxon>
        <taxon>Fungi</taxon>
        <taxon>Fungi incertae sedis</taxon>
        <taxon>Mucoromycota</taxon>
        <taxon>Mucoromycotina</taxon>
        <taxon>Mucoromycetes</taxon>
        <taxon>Mucorales</taxon>
        <taxon>Lichtheimiaceae</taxon>
        <taxon>Lichtheimia</taxon>
    </lineage>
</organism>
<sequence length="89" mass="10050">MDWTEENDETYARRATLPQADDADAQRTVIRASEEMLQSVLAADMAAHLTDDIDEALEVLPAIWALPLSPRTPQQSQQHSQHDQLHEQS</sequence>